<dbReference type="InterPro" id="IPR028098">
    <property type="entry name" value="Glyco_trans_4-like_N"/>
</dbReference>
<dbReference type="GO" id="GO:0016757">
    <property type="term" value="F:glycosyltransferase activity"/>
    <property type="evidence" value="ECO:0007669"/>
    <property type="project" value="InterPro"/>
</dbReference>
<dbReference type="GO" id="GO:1901135">
    <property type="term" value="P:carbohydrate derivative metabolic process"/>
    <property type="evidence" value="ECO:0007669"/>
    <property type="project" value="UniProtKB-ARBA"/>
</dbReference>
<evidence type="ECO:0008006" key="5">
    <source>
        <dbReference type="Google" id="ProtNLM"/>
    </source>
</evidence>
<gene>
    <name evidence="3" type="ORF">AT746_10475</name>
</gene>
<feature type="domain" description="Glycosyltransferase subfamily 4-like N-terminal" evidence="2">
    <location>
        <begin position="15"/>
        <end position="171"/>
    </location>
</feature>
<sequence>MSNKVLHVFGVMNRGGAELRTLTLMPQMQALGYEFHFCVLSGQPGTLDEEILALGGKIHYLKIGPGFLWRFTSLLRQQQIDILHTHVALVSGLLVLLGTMAGVKKRISHLRSTLDERDLSFLRRCRNAILRRCLYSFSTHVLGVCRGALECQWKDWQQRPKCRVIYNGLPLTDMSHEADFWSQWIPGYRQQKVIINLARMNPAKNHLRLLSVFNAFLRQYGEGFLVLVGKEDKRIKAQIENYAAQNGITERVIILSEQSQPLRFLAHADAMLFPSLWEGLPGSVLEAASVGTPVLSSAIPGCTEISQQLQAVKTESLNSDDRIWAEKLATLIQQAENRPALINNFRESDFLLDKNLRALHAVYAE</sequence>
<reference evidence="3 4" key="1">
    <citation type="submission" date="2015-12" db="EMBL/GenBank/DDBJ databases">
        <title>Complete genome of Lacimicrobium alkaliphilum KCTC 32984.</title>
        <authorList>
            <person name="Kim S.-G."/>
            <person name="Lee Y.-J."/>
        </authorList>
    </citation>
    <scope>NUCLEOTIDE SEQUENCE [LARGE SCALE GENOMIC DNA]</scope>
    <source>
        <strain evidence="3 4">YelD216</strain>
    </source>
</reference>
<dbReference type="PANTHER" id="PTHR12526">
    <property type="entry name" value="GLYCOSYLTRANSFERASE"/>
    <property type="match status" value="1"/>
</dbReference>
<proteinExistence type="predicted"/>
<evidence type="ECO:0000259" key="2">
    <source>
        <dbReference type="Pfam" id="PF13439"/>
    </source>
</evidence>
<dbReference type="RefSeq" id="WP_062480074.1">
    <property type="nucleotide sequence ID" value="NZ_CP013650.1"/>
</dbReference>
<evidence type="ECO:0000313" key="3">
    <source>
        <dbReference type="EMBL" id="ALS98652.1"/>
    </source>
</evidence>
<dbReference type="Pfam" id="PF00534">
    <property type="entry name" value="Glycos_transf_1"/>
    <property type="match status" value="1"/>
</dbReference>
<organism evidence="3 4">
    <name type="scientific">Lacimicrobium alkaliphilum</name>
    <dbReference type="NCBI Taxonomy" id="1526571"/>
    <lineage>
        <taxon>Bacteria</taxon>
        <taxon>Pseudomonadati</taxon>
        <taxon>Pseudomonadota</taxon>
        <taxon>Gammaproteobacteria</taxon>
        <taxon>Alteromonadales</taxon>
        <taxon>Alteromonadaceae</taxon>
        <taxon>Lacimicrobium</taxon>
    </lineage>
</organism>
<feature type="domain" description="Glycosyl transferase family 1" evidence="1">
    <location>
        <begin position="190"/>
        <end position="346"/>
    </location>
</feature>
<dbReference type="AlphaFoldDB" id="A0A0U2ZJZ8"/>
<dbReference type="SUPFAM" id="SSF53756">
    <property type="entry name" value="UDP-Glycosyltransferase/glycogen phosphorylase"/>
    <property type="match status" value="1"/>
</dbReference>
<accession>A0A0U2ZJZ8</accession>
<dbReference type="Proteomes" id="UP000068447">
    <property type="component" value="Chromosome"/>
</dbReference>
<evidence type="ECO:0000313" key="4">
    <source>
        <dbReference type="Proteomes" id="UP000068447"/>
    </source>
</evidence>
<dbReference type="Gene3D" id="3.40.50.2000">
    <property type="entry name" value="Glycogen Phosphorylase B"/>
    <property type="match status" value="2"/>
</dbReference>
<keyword evidence="4" id="KW-1185">Reference proteome</keyword>
<protein>
    <recommendedName>
        <fullName evidence="5">Glycosyltransferase subfamily 4-like N-terminal domain-containing protein</fullName>
    </recommendedName>
</protein>
<dbReference type="KEGG" id="lal:AT746_10475"/>
<dbReference type="Pfam" id="PF13439">
    <property type="entry name" value="Glyco_transf_4"/>
    <property type="match status" value="1"/>
</dbReference>
<evidence type="ECO:0000259" key="1">
    <source>
        <dbReference type="Pfam" id="PF00534"/>
    </source>
</evidence>
<name>A0A0U2ZJZ8_9ALTE</name>
<dbReference type="InterPro" id="IPR001296">
    <property type="entry name" value="Glyco_trans_1"/>
</dbReference>
<dbReference type="OrthoDB" id="5906768at2"/>
<dbReference type="STRING" id="1526571.AT746_10475"/>
<dbReference type="EMBL" id="CP013650">
    <property type="protein sequence ID" value="ALS98652.1"/>
    <property type="molecule type" value="Genomic_DNA"/>
</dbReference>
<dbReference type="PANTHER" id="PTHR12526:SF638">
    <property type="entry name" value="SPORE COAT PROTEIN SA"/>
    <property type="match status" value="1"/>
</dbReference>